<accession>A0ABX3SSN1</accession>
<dbReference type="Proteomes" id="UP000243140">
    <property type="component" value="Unassembled WGS sequence"/>
</dbReference>
<evidence type="ECO:0000313" key="1">
    <source>
        <dbReference type="EMBL" id="ORA82416.1"/>
    </source>
</evidence>
<evidence type="ECO:0000313" key="2">
    <source>
        <dbReference type="Proteomes" id="UP000243140"/>
    </source>
</evidence>
<name>A0ABX3SSN1_MYCMA</name>
<dbReference type="Gene3D" id="1.10.620.20">
    <property type="entry name" value="Ribonucleotide Reductase, subunit A"/>
    <property type="match status" value="1"/>
</dbReference>
<evidence type="ECO:0008006" key="3">
    <source>
        <dbReference type="Google" id="ProtNLM"/>
    </source>
</evidence>
<proteinExistence type="predicted"/>
<sequence length="93" mass="10426">MHAFGLAHPGRGLNWDGLPLKLFSGGNAKFWDPADIDFFRDDPDAASASRRRVARFAGKSCDSTSARQRNRYPIHTVLALQNSRMPWPESSRP</sequence>
<keyword evidence="2" id="KW-1185">Reference proteome</keyword>
<organism evidence="1 2">
    <name type="scientific">Mycobacterium malmoense</name>
    <dbReference type="NCBI Taxonomy" id="1780"/>
    <lineage>
        <taxon>Bacteria</taxon>
        <taxon>Bacillati</taxon>
        <taxon>Actinomycetota</taxon>
        <taxon>Actinomycetes</taxon>
        <taxon>Mycobacteriales</taxon>
        <taxon>Mycobacteriaceae</taxon>
        <taxon>Mycobacterium</taxon>
    </lineage>
</organism>
<gene>
    <name evidence="1" type="ORF">BST29_12005</name>
</gene>
<protein>
    <recommendedName>
        <fullName evidence="3">Peptidase M10 metallopeptidase domain-containing protein</fullName>
    </recommendedName>
</protein>
<reference evidence="1 2" key="1">
    <citation type="submission" date="2017-02" db="EMBL/GenBank/DDBJ databases">
        <title>The new phylogeny of genus Mycobacterium.</title>
        <authorList>
            <person name="Tortoli E."/>
            <person name="Trovato A."/>
            <person name="Cirillo D.M."/>
        </authorList>
    </citation>
    <scope>NUCLEOTIDE SEQUENCE [LARGE SCALE GENOMIC DNA]</scope>
    <source>
        <strain evidence="1 2">IP1130001</strain>
    </source>
</reference>
<dbReference type="InterPro" id="IPR012348">
    <property type="entry name" value="RNR-like"/>
</dbReference>
<comment type="caution">
    <text evidence="1">The sequence shown here is derived from an EMBL/GenBank/DDBJ whole genome shotgun (WGS) entry which is preliminary data.</text>
</comment>
<dbReference type="EMBL" id="MVHV01000010">
    <property type="protein sequence ID" value="ORA82416.1"/>
    <property type="molecule type" value="Genomic_DNA"/>
</dbReference>